<evidence type="ECO:0000256" key="1">
    <source>
        <dbReference type="SAM" id="MobiDB-lite"/>
    </source>
</evidence>
<evidence type="ECO:0000313" key="3">
    <source>
        <dbReference type="Proteomes" id="UP001066276"/>
    </source>
</evidence>
<gene>
    <name evidence="2" type="ORF">NDU88_008223</name>
</gene>
<reference evidence="2" key="1">
    <citation type="journal article" date="2022" name="bioRxiv">
        <title>Sequencing and chromosome-scale assembly of the giantPleurodeles waltlgenome.</title>
        <authorList>
            <person name="Brown T."/>
            <person name="Elewa A."/>
            <person name="Iarovenko S."/>
            <person name="Subramanian E."/>
            <person name="Araus A.J."/>
            <person name="Petzold A."/>
            <person name="Susuki M."/>
            <person name="Suzuki K.-i.T."/>
            <person name="Hayashi T."/>
            <person name="Toyoda A."/>
            <person name="Oliveira C."/>
            <person name="Osipova E."/>
            <person name="Leigh N.D."/>
            <person name="Simon A."/>
            <person name="Yun M.H."/>
        </authorList>
    </citation>
    <scope>NUCLEOTIDE SEQUENCE</scope>
    <source>
        <strain evidence="2">20211129_DDA</strain>
        <tissue evidence="2">Liver</tissue>
    </source>
</reference>
<sequence>MHPSQPTAAAPHDTRQEGRKSRLEDTRSPLPCGESGEAGGALKAPHPPPTLGRRIDGCVWTQEPSGDPRPPQKHRGERRKKSRPAARQKAGASSAGGEPPRE</sequence>
<accession>A0AAV7PNK4</accession>
<organism evidence="2 3">
    <name type="scientific">Pleurodeles waltl</name>
    <name type="common">Iberian ribbed newt</name>
    <dbReference type="NCBI Taxonomy" id="8319"/>
    <lineage>
        <taxon>Eukaryota</taxon>
        <taxon>Metazoa</taxon>
        <taxon>Chordata</taxon>
        <taxon>Craniata</taxon>
        <taxon>Vertebrata</taxon>
        <taxon>Euteleostomi</taxon>
        <taxon>Amphibia</taxon>
        <taxon>Batrachia</taxon>
        <taxon>Caudata</taxon>
        <taxon>Salamandroidea</taxon>
        <taxon>Salamandridae</taxon>
        <taxon>Pleurodelinae</taxon>
        <taxon>Pleurodeles</taxon>
    </lineage>
</organism>
<dbReference type="EMBL" id="JANPWB010000011">
    <property type="protein sequence ID" value="KAJ1129861.1"/>
    <property type="molecule type" value="Genomic_DNA"/>
</dbReference>
<name>A0AAV7PNK4_PLEWA</name>
<keyword evidence="3" id="KW-1185">Reference proteome</keyword>
<feature type="region of interest" description="Disordered" evidence="1">
    <location>
        <begin position="1"/>
        <end position="102"/>
    </location>
</feature>
<feature type="compositionally biased region" description="Basic and acidic residues" evidence="1">
    <location>
        <begin position="12"/>
        <end position="27"/>
    </location>
</feature>
<comment type="caution">
    <text evidence="2">The sequence shown here is derived from an EMBL/GenBank/DDBJ whole genome shotgun (WGS) entry which is preliminary data.</text>
</comment>
<feature type="compositionally biased region" description="Basic residues" evidence="1">
    <location>
        <begin position="71"/>
        <end position="86"/>
    </location>
</feature>
<dbReference type="AlphaFoldDB" id="A0AAV7PNK4"/>
<proteinExistence type="predicted"/>
<dbReference type="Proteomes" id="UP001066276">
    <property type="component" value="Chromosome 7"/>
</dbReference>
<evidence type="ECO:0000313" key="2">
    <source>
        <dbReference type="EMBL" id="KAJ1129861.1"/>
    </source>
</evidence>
<protein>
    <submittedName>
        <fullName evidence="2">Uncharacterized protein</fullName>
    </submittedName>
</protein>